<evidence type="ECO:0000256" key="1">
    <source>
        <dbReference type="SAM" id="Phobius"/>
    </source>
</evidence>
<feature type="transmembrane region" description="Helical" evidence="1">
    <location>
        <begin position="73"/>
        <end position="95"/>
    </location>
</feature>
<accession>A0A7C9FQK5</accession>
<feature type="transmembrane region" description="Helical" evidence="1">
    <location>
        <begin position="107"/>
        <end position="130"/>
    </location>
</feature>
<keyword evidence="3" id="KW-1185">Reference proteome</keyword>
<sequence length="140" mass="15632">MVAVGFASSGMAENYLEKDTIFYIAMGLIVFNNVVIAAMARSIDKVPVSLLPIPNRRAWAEHREELNEHLTNWLYCLVAAINTIVALSLFALATLNSNQFSQDVFSFAWLFYLGLGMLILIFVSLPLRLLRAPVPEISLD</sequence>
<evidence type="ECO:0000313" key="3">
    <source>
        <dbReference type="Proteomes" id="UP000479293"/>
    </source>
</evidence>
<dbReference type="EMBL" id="WHLY01000002">
    <property type="protein sequence ID" value="MPR34949.1"/>
    <property type="molecule type" value="Genomic_DNA"/>
</dbReference>
<reference evidence="2 3" key="1">
    <citation type="submission" date="2019-10" db="EMBL/GenBank/DDBJ databases">
        <title>Draft Genome Sequence of Cytophagaceae sp. SJW1-29.</title>
        <authorList>
            <person name="Choi A."/>
        </authorList>
    </citation>
    <scope>NUCLEOTIDE SEQUENCE [LARGE SCALE GENOMIC DNA]</scope>
    <source>
        <strain evidence="2 3">SJW1-29</strain>
    </source>
</reference>
<evidence type="ECO:0000313" key="2">
    <source>
        <dbReference type="EMBL" id="MPR34949.1"/>
    </source>
</evidence>
<dbReference type="AlphaFoldDB" id="A0A7C9FQK5"/>
<dbReference type="Proteomes" id="UP000479293">
    <property type="component" value="Unassembled WGS sequence"/>
</dbReference>
<keyword evidence="1" id="KW-0812">Transmembrane</keyword>
<gene>
    <name evidence="2" type="ORF">GBK04_16705</name>
</gene>
<feature type="transmembrane region" description="Helical" evidence="1">
    <location>
        <begin position="20"/>
        <end position="40"/>
    </location>
</feature>
<keyword evidence="1" id="KW-0472">Membrane</keyword>
<proteinExistence type="predicted"/>
<protein>
    <submittedName>
        <fullName evidence="2">Uncharacterized protein</fullName>
    </submittedName>
</protein>
<name>A0A7C9FQK5_9BACT</name>
<organism evidence="2 3">
    <name type="scientific">Salmonirosea aquatica</name>
    <dbReference type="NCBI Taxonomy" id="2654236"/>
    <lineage>
        <taxon>Bacteria</taxon>
        <taxon>Pseudomonadati</taxon>
        <taxon>Bacteroidota</taxon>
        <taxon>Cytophagia</taxon>
        <taxon>Cytophagales</taxon>
        <taxon>Spirosomataceae</taxon>
        <taxon>Salmonirosea</taxon>
    </lineage>
</organism>
<comment type="caution">
    <text evidence="2">The sequence shown here is derived from an EMBL/GenBank/DDBJ whole genome shotgun (WGS) entry which is preliminary data.</text>
</comment>
<keyword evidence="1" id="KW-1133">Transmembrane helix</keyword>